<dbReference type="CDD" id="cd00093">
    <property type="entry name" value="HTH_XRE"/>
    <property type="match status" value="1"/>
</dbReference>
<dbReference type="SUPFAM" id="SSF47413">
    <property type="entry name" value="lambda repressor-like DNA-binding domains"/>
    <property type="match status" value="1"/>
</dbReference>
<evidence type="ECO:0000313" key="2">
    <source>
        <dbReference type="EMBL" id="DAD67889.1"/>
    </source>
</evidence>
<protein>
    <submittedName>
        <fullName evidence="2">Repressor protein CI</fullName>
    </submittedName>
</protein>
<name>A0A8S5LDB1_9CAUD</name>
<dbReference type="GO" id="GO:0003677">
    <property type="term" value="F:DNA binding"/>
    <property type="evidence" value="ECO:0007669"/>
    <property type="project" value="InterPro"/>
</dbReference>
<dbReference type="SMART" id="SM00530">
    <property type="entry name" value="HTH_XRE"/>
    <property type="match status" value="1"/>
</dbReference>
<dbReference type="InterPro" id="IPR010982">
    <property type="entry name" value="Lambda_DNA-bd_dom_sf"/>
</dbReference>
<proteinExistence type="predicted"/>
<organism evidence="2">
    <name type="scientific">Siphoviridae sp. ctNqI2</name>
    <dbReference type="NCBI Taxonomy" id="2823576"/>
    <lineage>
        <taxon>Viruses</taxon>
        <taxon>Duplodnaviria</taxon>
        <taxon>Heunggongvirae</taxon>
        <taxon>Uroviricota</taxon>
        <taxon>Caudoviricetes</taxon>
    </lineage>
</organism>
<dbReference type="InterPro" id="IPR001387">
    <property type="entry name" value="Cro/C1-type_HTH"/>
</dbReference>
<feature type="domain" description="HTH cro/C1-type" evidence="1">
    <location>
        <begin position="19"/>
        <end position="73"/>
    </location>
</feature>
<evidence type="ECO:0000259" key="1">
    <source>
        <dbReference type="PROSITE" id="PS50943"/>
    </source>
</evidence>
<dbReference type="PROSITE" id="PS50943">
    <property type="entry name" value="HTH_CROC1"/>
    <property type="match status" value="1"/>
</dbReference>
<dbReference type="EMBL" id="BK014689">
    <property type="protein sequence ID" value="DAD67889.1"/>
    <property type="molecule type" value="Genomic_DNA"/>
</dbReference>
<reference evidence="2" key="1">
    <citation type="journal article" date="2021" name="Proc. Natl. Acad. Sci. U.S.A.">
        <title>A Catalog of Tens of Thousands of Viruses from Human Metagenomes Reveals Hidden Associations with Chronic Diseases.</title>
        <authorList>
            <person name="Tisza M.J."/>
            <person name="Buck C.B."/>
        </authorList>
    </citation>
    <scope>NUCLEOTIDE SEQUENCE</scope>
    <source>
        <strain evidence="2">CtNqI2</strain>
    </source>
</reference>
<dbReference type="Gene3D" id="1.10.260.40">
    <property type="entry name" value="lambda repressor-like DNA-binding domains"/>
    <property type="match status" value="1"/>
</dbReference>
<dbReference type="Pfam" id="PF01381">
    <property type="entry name" value="HTH_3"/>
    <property type="match status" value="1"/>
</dbReference>
<sequence length="77" mass="8919">MDYDKPLTKRQRELFAFMLKQKRIDNKVTLKELGSKLGYSIATISNWENLKSAPDIYNVEDVATYFNLPMNVFIGEG</sequence>
<accession>A0A8S5LDB1</accession>